<accession>A0A412YCE9</accession>
<protein>
    <submittedName>
        <fullName evidence="2">Permease of the drug/metabolite transporter</fullName>
    </submittedName>
</protein>
<evidence type="ECO:0000313" key="3">
    <source>
        <dbReference type="Proteomes" id="UP000286270"/>
    </source>
</evidence>
<name>A0A412YCE9_BACFG</name>
<gene>
    <name evidence="2" type="ORF">DWW08_09255</name>
</gene>
<dbReference type="AlphaFoldDB" id="A0A412YCE9"/>
<evidence type="ECO:0000256" key="1">
    <source>
        <dbReference type="SAM" id="Phobius"/>
    </source>
</evidence>
<reference evidence="2 3" key="1">
    <citation type="submission" date="2018-08" db="EMBL/GenBank/DDBJ databases">
        <title>A genome reference for cultivated species of the human gut microbiota.</title>
        <authorList>
            <person name="Zou Y."/>
            <person name="Xue W."/>
            <person name="Luo G."/>
        </authorList>
    </citation>
    <scope>NUCLEOTIDE SEQUENCE [LARGE SCALE GENOMIC DNA]</scope>
    <source>
        <strain evidence="2 3">AF14-26</strain>
    </source>
</reference>
<organism evidence="2 3">
    <name type="scientific">Bacteroides fragilis</name>
    <dbReference type="NCBI Taxonomy" id="817"/>
    <lineage>
        <taxon>Bacteria</taxon>
        <taxon>Pseudomonadati</taxon>
        <taxon>Bacteroidota</taxon>
        <taxon>Bacteroidia</taxon>
        <taxon>Bacteroidales</taxon>
        <taxon>Bacteroidaceae</taxon>
        <taxon>Bacteroides</taxon>
    </lineage>
</organism>
<sequence>MRHYVVPLIAYTVLFIIGYRLNFMATKSFPDTQILSGYILMSLLSGYQLVNVIFPFHLTSGSTGTWLIYYVFKLALYAIAGFFTAPFTITWNIYKLVRTTRLKI</sequence>
<dbReference type="EMBL" id="QRZH01000006">
    <property type="protein sequence ID" value="RGV55051.1"/>
    <property type="molecule type" value="Genomic_DNA"/>
</dbReference>
<feature type="transmembrane region" description="Helical" evidence="1">
    <location>
        <begin position="74"/>
        <end position="94"/>
    </location>
</feature>
<keyword evidence="1" id="KW-1133">Transmembrane helix</keyword>
<comment type="caution">
    <text evidence="2">The sequence shown here is derived from an EMBL/GenBank/DDBJ whole genome shotgun (WGS) entry which is preliminary data.</text>
</comment>
<evidence type="ECO:0000313" key="2">
    <source>
        <dbReference type="EMBL" id="RGV55051.1"/>
    </source>
</evidence>
<keyword evidence="1" id="KW-0472">Membrane</keyword>
<dbReference type="Proteomes" id="UP000286270">
    <property type="component" value="Unassembled WGS sequence"/>
</dbReference>
<keyword evidence="1" id="KW-0812">Transmembrane</keyword>
<feature type="transmembrane region" description="Helical" evidence="1">
    <location>
        <begin position="35"/>
        <end position="54"/>
    </location>
</feature>
<proteinExistence type="predicted"/>
<feature type="transmembrane region" description="Helical" evidence="1">
    <location>
        <begin position="6"/>
        <end position="23"/>
    </location>
</feature>